<dbReference type="InterPro" id="IPR050268">
    <property type="entry name" value="NADH-dep_flavin_reductase"/>
</dbReference>
<evidence type="ECO:0000256" key="2">
    <source>
        <dbReference type="ARBA" id="ARBA00023002"/>
    </source>
</evidence>
<evidence type="ECO:0000313" key="5">
    <source>
        <dbReference type="Proteomes" id="UP000623461"/>
    </source>
</evidence>
<organism evidence="4 5">
    <name type="scientific">Terrabacter tumescens</name>
    <dbReference type="NCBI Taxonomy" id="60443"/>
    <lineage>
        <taxon>Bacteria</taxon>
        <taxon>Bacillati</taxon>
        <taxon>Actinomycetota</taxon>
        <taxon>Actinomycetes</taxon>
        <taxon>Micrococcales</taxon>
        <taxon>Intrasporangiaceae</taxon>
        <taxon>Terrabacter</taxon>
    </lineage>
</organism>
<dbReference type="SMART" id="SM00903">
    <property type="entry name" value="Flavin_Reduct"/>
    <property type="match status" value="1"/>
</dbReference>
<comment type="caution">
    <text evidence="4">The sequence shown here is derived from an EMBL/GenBank/DDBJ whole genome shotgun (WGS) entry which is preliminary data.</text>
</comment>
<gene>
    <name evidence="4" type="primary">ntaB</name>
    <name evidence="4" type="ORF">GCM10009721_26590</name>
</gene>
<dbReference type="RefSeq" id="WP_052358620.1">
    <property type="nucleotide sequence ID" value="NZ_BMNZ01000005.1"/>
</dbReference>
<dbReference type="Proteomes" id="UP000623461">
    <property type="component" value="Unassembled WGS sequence"/>
</dbReference>
<dbReference type="Pfam" id="PF01613">
    <property type="entry name" value="Flavin_Reduct"/>
    <property type="match status" value="1"/>
</dbReference>
<evidence type="ECO:0000256" key="1">
    <source>
        <dbReference type="ARBA" id="ARBA00008898"/>
    </source>
</evidence>
<dbReference type="InterPro" id="IPR002563">
    <property type="entry name" value="Flavin_Rdtase-like_dom"/>
</dbReference>
<dbReference type="SUPFAM" id="SSF50475">
    <property type="entry name" value="FMN-binding split barrel"/>
    <property type="match status" value="1"/>
</dbReference>
<keyword evidence="2" id="KW-0560">Oxidoreductase</keyword>
<keyword evidence="5" id="KW-1185">Reference proteome</keyword>
<dbReference type="EMBL" id="BMNZ01000005">
    <property type="protein sequence ID" value="GGM98286.1"/>
    <property type="molecule type" value="Genomic_DNA"/>
</dbReference>
<protein>
    <submittedName>
        <fullName evidence="4">Flavin reductase</fullName>
    </submittedName>
</protein>
<dbReference type="InterPro" id="IPR012349">
    <property type="entry name" value="Split_barrel_FMN-bd"/>
</dbReference>
<accession>A0ABQ2I244</accession>
<dbReference type="PANTHER" id="PTHR30466">
    <property type="entry name" value="FLAVIN REDUCTASE"/>
    <property type="match status" value="1"/>
</dbReference>
<reference evidence="5" key="1">
    <citation type="journal article" date="2019" name="Int. J. Syst. Evol. Microbiol.">
        <title>The Global Catalogue of Microorganisms (GCM) 10K type strain sequencing project: providing services to taxonomists for standard genome sequencing and annotation.</title>
        <authorList>
            <consortium name="The Broad Institute Genomics Platform"/>
            <consortium name="The Broad Institute Genome Sequencing Center for Infectious Disease"/>
            <person name="Wu L."/>
            <person name="Ma J."/>
        </authorList>
    </citation>
    <scope>NUCLEOTIDE SEQUENCE [LARGE SCALE GENOMIC DNA]</scope>
    <source>
        <strain evidence="5">JCM 1365</strain>
    </source>
</reference>
<sequence>MNHKDPQTLRRLLSRWTTGVAVITTVGRDGLPLGKAVNSFHSVSLDPPLVGWCVDVRSTRYDEWVEAPGYVVHVVSEGQADLVKRFARSGGDKFDGLDWEPGPFGMPLISEASVRLECQMWKQVEAGDHTYLIAEVIEVEDGPVSALLFHAGQPRTLAELAELHSTAQAVTTLPRPSAAPPTPLLKAL</sequence>
<comment type="similarity">
    <text evidence="1">Belongs to the non-flavoprotein flavin reductase family.</text>
</comment>
<proteinExistence type="inferred from homology"/>
<name>A0ABQ2I244_9MICO</name>
<evidence type="ECO:0000313" key="4">
    <source>
        <dbReference type="EMBL" id="GGM98286.1"/>
    </source>
</evidence>
<feature type="domain" description="Flavin reductase like" evidence="3">
    <location>
        <begin position="13"/>
        <end position="156"/>
    </location>
</feature>
<dbReference type="Gene3D" id="2.30.110.10">
    <property type="entry name" value="Electron Transport, Fmn-binding Protein, Chain A"/>
    <property type="match status" value="1"/>
</dbReference>
<dbReference type="PANTHER" id="PTHR30466:SF11">
    <property type="entry name" value="FLAVIN-DEPENDENT MONOOXYGENASE, REDUCTASE SUBUNIT HSAB"/>
    <property type="match status" value="1"/>
</dbReference>
<evidence type="ECO:0000259" key="3">
    <source>
        <dbReference type="SMART" id="SM00903"/>
    </source>
</evidence>